<evidence type="ECO:0000256" key="3">
    <source>
        <dbReference type="ARBA" id="ARBA00022448"/>
    </source>
</evidence>
<evidence type="ECO:0000256" key="7">
    <source>
        <dbReference type="ARBA" id="ARBA00023136"/>
    </source>
</evidence>
<dbReference type="GO" id="GO:0055085">
    <property type="term" value="P:transmembrane transport"/>
    <property type="evidence" value="ECO:0007669"/>
    <property type="project" value="InterPro"/>
</dbReference>
<evidence type="ECO:0000256" key="5">
    <source>
        <dbReference type="ARBA" id="ARBA00022737"/>
    </source>
</evidence>
<sequence length="291" mass="33427">MSSTLKERYKGYENLIAGFSGGMASTMICHPLDLLKIRFAANDLKGNRPQYGSYYNAIKQIYKSGGIKMFYQGVTPSLLGASSAWGLYFHFCHIFKEEFSHVEINNEIKNFLIAGVSGVTVQCFTNGFWVAKTRLCLQYENEKRQYKGLIDCLYKIVKYEGIFGLYKGFVPGMFGTLHGSIQWMVYNFLKIKRCHYLGVAENTHLNTFDYLLILTISKIAATTPMFPYQVLKTRLQDQHNTEKSLIKLIKTIYYKEGLRGFYKGLFAGNVKQLPTAIITFLTYENVKYFLE</sequence>
<dbReference type="WBParaSite" id="PTRK_0001081800.1">
    <property type="protein sequence ID" value="PTRK_0001081800.1"/>
    <property type="gene ID" value="PTRK_0001081800"/>
</dbReference>
<keyword evidence="6" id="KW-1133">Transmembrane helix</keyword>
<dbReference type="PROSITE" id="PS50920">
    <property type="entry name" value="SOLCAR"/>
    <property type="match status" value="3"/>
</dbReference>
<comment type="subcellular location">
    <subcellularLocation>
        <location evidence="1">Membrane</location>
        <topology evidence="1">Multi-pass membrane protein</topology>
    </subcellularLocation>
</comment>
<evidence type="ECO:0000256" key="4">
    <source>
        <dbReference type="ARBA" id="ARBA00022692"/>
    </source>
</evidence>
<dbReference type="Gene3D" id="1.50.40.10">
    <property type="entry name" value="Mitochondrial carrier domain"/>
    <property type="match status" value="2"/>
</dbReference>
<accession>A0A0N4ZQM4</accession>
<evidence type="ECO:0000313" key="11">
    <source>
        <dbReference type="WBParaSite" id="PTRK_0001081800.1"/>
    </source>
</evidence>
<keyword evidence="5" id="KW-0677">Repeat</keyword>
<proteinExistence type="inferred from homology"/>
<dbReference type="PANTHER" id="PTHR45683">
    <property type="entry name" value="MITOCHONDRIAL NICOTINAMIDE ADENINE DINUCLEOTIDE TRANSPORTER 1-RELATED-RELATED"/>
    <property type="match status" value="1"/>
</dbReference>
<dbReference type="STRING" id="131310.A0A0N4ZQM4"/>
<dbReference type="InterPro" id="IPR018108">
    <property type="entry name" value="MCP_transmembrane"/>
</dbReference>
<dbReference type="SUPFAM" id="SSF103506">
    <property type="entry name" value="Mitochondrial carrier"/>
    <property type="match status" value="1"/>
</dbReference>
<comment type="similarity">
    <text evidence="2 9">Belongs to the mitochondrial carrier (TC 2.A.29) family.</text>
</comment>
<dbReference type="AlphaFoldDB" id="A0A0N4ZQM4"/>
<feature type="repeat" description="Solcar" evidence="8">
    <location>
        <begin position="12"/>
        <end position="98"/>
    </location>
</feature>
<evidence type="ECO:0000256" key="1">
    <source>
        <dbReference type="ARBA" id="ARBA00004141"/>
    </source>
</evidence>
<evidence type="ECO:0000256" key="8">
    <source>
        <dbReference type="PROSITE-ProRule" id="PRU00282"/>
    </source>
</evidence>
<evidence type="ECO:0000313" key="10">
    <source>
        <dbReference type="Proteomes" id="UP000038045"/>
    </source>
</evidence>
<dbReference type="GO" id="GO:0016020">
    <property type="term" value="C:membrane"/>
    <property type="evidence" value="ECO:0007669"/>
    <property type="project" value="UniProtKB-SubCell"/>
</dbReference>
<dbReference type="InterPro" id="IPR023395">
    <property type="entry name" value="MCP_dom_sf"/>
</dbReference>
<evidence type="ECO:0000256" key="9">
    <source>
        <dbReference type="RuleBase" id="RU000488"/>
    </source>
</evidence>
<dbReference type="Pfam" id="PF00153">
    <property type="entry name" value="Mito_carr"/>
    <property type="match status" value="3"/>
</dbReference>
<evidence type="ECO:0000256" key="2">
    <source>
        <dbReference type="ARBA" id="ARBA00006375"/>
    </source>
</evidence>
<feature type="repeat" description="Solcar" evidence="8">
    <location>
        <begin position="109"/>
        <end position="192"/>
    </location>
</feature>
<dbReference type="InterPro" id="IPR044712">
    <property type="entry name" value="SLC25A32-like"/>
</dbReference>
<organism evidence="10 11">
    <name type="scientific">Parastrongyloides trichosuri</name>
    <name type="common">Possum-specific nematode worm</name>
    <dbReference type="NCBI Taxonomy" id="131310"/>
    <lineage>
        <taxon>Eukaryota</taxon>
        <taxon>Metazoa</taxon>
        <taxon>Ecdysozoa</taxon>
        <taxon>Nematoda</taxon>
        <taxon>Chromadorea</taxon>
        <taxon>Rhabditida</taxon>
        <taxon>Tylenchina</taxon>
        <taxon>Panagrolaimomorpha</taxon>
        <taxon>Strongyloidoidea</taxon>
        <taxon>Strongyloididae</taxon>
        <taxon>Parastrongyloides</taxon>
    </lineage>
</organism>
<feature type="repeat" description="Solcar" evidence="8">
    <location>
        <begin position="208"/>
        <end position="289"/>
    </location>
</feature>
<keyword evidence="3 9" id="KW-0813">Transport</keyword>
<evidence type="ECO:0000256" key="6">
    <source>
        <dbReference type="ARBA" id="ARBA00022989"/>
    </source>
</evidence>
<dbReference type="GO" id="GO:0006862">
    <property type="term" value="P:nucleotide transport"/>
    <property type="evidence" value="ECO:0007669"/>
    <property type="project" value="InterPro"/>
</dbReference>
<protein>
    <submittedName>
        <fullName evidence="11">Mitochondrial folate transporter/carrier</fullName>
    </submittedName>
</protein>
<keyword evidence="4 8" id="KW-0812">Transmembrane</keyword>
<name>A0A0N4ZQM4_PARTI</name>
<keyword evidence="10" id="KW-1185">Reference proteome</keyword>
<keyword evidence="7 8" id="KW-0472">Membrane</keyword>
<dbReference type="Proteomes" id="UP000038045">
    <property type="component" value="Unplaced"/>
</dbReference>
<reference evidence="11" key="1">
    <citation type="submission" date="2017-02" db="UniProtKB">
        <authorList>
            <consortium name="WormBaseParasite"/>
        </authorList>
    </citation>
    <scope>IDENTIFICATION</scope>
</reference>